<evidence type="ECO:0000259" key="7">
    <source>
        <dbReference type="PROSITE" id="PS51387"/>
    </source>
</evidence>
<dbReference type="GO" id="GO:0016491">
    <property type="term" value="F:oxidoreductase activity"/>
    <property type="evidence" value="ECO:0007669"/>
    <property type="project" value="UniProtKB-KW"/>
</dbReference>
<dbReference type="Pfam" id="PF01565">
    <property type="entry name" value="FAD_binding_4"/>
    <property type="match status" value="1"/>
</dbReference>
<sequence>MFGGKLQVTTENTRSAKAERDLSSLRGLASGGVHLRGDEDYDRARTTWALAVDLRPAAVAFPLNAEEVTAVVRAAAAAGLRVAPLGTGHNAHPLGDLSDSVLMRMSGMTGITIDADARQARVEAGVVWSSVVEAAGAHGLAALHGSSPDAGVVGYLLGGGVSWYARSLGLATNSLTAVELVTADGSLVRVDAEHHPDLFWAVRGGGGANFGVVTAIEFTLYPIETAYAGMLVWDLRDAHQVLSRWAQWAADAPDAVTTSYRHLHFPPIPEIPEPFRGRQLVVIDGAVLGDDAEAERLLAPLRNLGPEMDTFARVPAASLIRMHMDPEQPVPGGGRSSLLDELPPAAVDRLVEVAGADSGNSLFLMAELRQLGGALGRPQPGAGATAMLDGRFQLIAGGMMIGELAKQTIADCERVVDAMAPYSRGREYLNFQEEPVDPSTGYDASAWERLIHSATRSTQVPSSRPTTKFPPADSGPPSADDGRTRGARSWNRAPPLTVTSIRLAH</sequence>
<comment type="similarity">
    <text evidence="2">Belongs to the oxygen-dependent FAD-linked oxidoreductase family.</text>
</comment>
<evidence type="ECO:0000256" key="1">
    <source>
        <dbReference type="ARBA" id="ARBA00001974"/>
    </source>
</evidence>
<dbReference type="Gene3D" id="3.30.465.10">
    <property type="match status" value="1"/>
</dbReference>
<evidence type="ECO:0000256" key="4">
    <source>
        <dbReference type="ARBA" id="ARBA00022827"/>
    </source>
</evidence>
<dbReference type="PROSITE" id="PS00862">
    <property type="entry name" value="OX2_COVAL_FAD"/>
    <property type="match status" value="1"/>
</dbReference>
<dbReference type="PROSITE" id="PS51387">
    <property type="entry name" value="FAD_PCMH"/>
    <property type="match status" value="1"/>
</dbReference>
<dbReference type="InterPro" id="IPR016167">
    <property type="entry name" value="FAD-bd_PCMH_sub1"/>
</dbReference>
<protein>
    <submittedName>
        <fullName evidence="8">FAD binding domain-containing protein</fullName>
    </submittedName>
</protein>
<proteinExistence type="inferred from homology"/>
<dbReference type="InterPro" id="IPR016166">
    <property type="entry name" value="FAD-bd_PCMH"/>
</dbReference>
<dbReference type="Proteomes" id="UP000277671">
    <property type="component" value="Unassembled WGS sequence"/>
</dbReference>
<evidence type="ECO:0000256" key="6">
    <source>
        <dbReference type="SAM" id="MobiDB-lite"/>
    </source>
</evidence>
<dbReference type="InterPro" id="IPR050416">
    <property type="entry name" value="FAD-linked_Oxidoreductase"/>
</dbReference>
<accession>A0A495JS58</accession>
<evidence type="ECO:0000313" key="9">
    <source>
        <dbReference type="Proteomes" id="UP000277671"/>
    </source>
</evidence>
<dbReference type="PANTHER" id="PTHR42973:SF39">
    <property type="entry name" value="FAD-BINDING PCMH-TYPE DOMAIN-CONTAINING PROTEIN"/>
    <property type="match status" value="1"/>
</dbReference>
<evidence type="ECO:0000256" key="5">
    <source>
        <dbReference type="ARBA" id="ARBA00023002"/>
    </source>
</evidence>
<feature type="domain" description="FAD-binding PCMH-type" evidence="7">
    <location>
        <begin position="52"/>
        <end position="223"/>
    </location>
</feature>
<evidence type="ECO:0000313" key="8">
    <source>
        <dbReference type="EMBL" id="RKR91817.1"/>
    </source>
</evidence>
<dbReference type="InterPro" id="IPR006094">
    <property type="entry name" value="Oxid_FAD_bind_N"/>
</dbReference>
<dbReference type="SUPFAM" id="SSF56176">
    <property type="entry name" value="FAD-binding/transporter-associated domain-like"/>
    <property type="match status" value="1"/>
</dbReference>
<dbReference type="InterPro" id="IPR016169">
    <property type="entry name" value="FAD-bd_PCMH_sub2"/>
</dbReference>
<feature type="compositionally biased region" description="Low complexity" evidence="6">
    <location>
        <begin position="470"/>
        <end position="479"/>
    </location>
</feature>
<reference evidence="8 9" key="1">
    <citation type="submission" date="2018-10" db="EMBL/GenBank/DDBJ databases">
        <title>Sequencing the genomes of 1000 actinobacteria strains.</title>
        <authorList>
            <person name="Klenk H.-P."/>
        </authorList>
    </citation>
    <scope>NUCLEOTIDE SEQUENCE [LARGE SCALE GENOMIC DNA]</scope>
    <source>
        <strain evidence="8 9">DSM 45175</strain>
    </source>
</reference>
<name>A0A495JS58_9ACTN</name>
<comment type="caution">
    <text evidence="8">The sequence shown here is derived from an EMBL/GenBank/DDBJ whole genome shotgun (WGS) entry which is preliminary data.</text>
</comment>
<keyword evidence="3" id="KW-0285">Flavoprotein</keyword>
<dbReference type="EMBL" id="RBKT01000001">
    <property type="protein sequence ID" value="RKR91817.1"/>
    <property type="molecule type" value="Genomic_DNA"/>
</dbReference>
<dbReference type="PANTHER" id="PTHR42973">
    <property type="entry name" value="BINDING OXIDOREDUCTASE, PUTATIVE (AFU_ORTHOLOGUE AFUA_1G17690)-RELATED"/>
    <property type="match status" value="1"/>
</dbReference>
<dbReference type="AlphaFoldDB" id="A0A495JS58"/>
<dbReference type="InterPro" id="IPR036318">
    <property type="entry name" value="FAD-bd_PCMH-like_sf"/>
</dbReference>
<evidence type="ECO:0000256" key="3">
    <source>
        <dbReference type="ARBA" id="ARBA00022630"/>
    </source>
</evidence>
<comment type="cofactor">
    <cofactor evidence="1">
        <name>FAD</name>
        <dbReference type="ChEBI" id="CHEBI:57692"/>
    </cofactor>
</comment>
<keyword evidence="5" id="KW-0560">Oxidoreductase</keyword>
<dbReference type="InterPro" id="IPR006093">
    <property type="entry name" value="Oxy_OxRdtase_FAD_BS"/>
</dbReference>
<dbReference type="Gene3D" id="3.30.43.10">
    <property type="entry name" value="Uridine Diphospho-n-acetylenolpyruvylglucosamine Reductase, domain 2"/>
    <property type="match status" value="1"/>
</dbReference>
<feature type="compositionally biased region" description="Polar residues" evidence="6">
    <location>
        <begin position="454"/>
        <end position="466"/>
    </location>
</feature>
<gene>
    <name evidence="8" type="ORF">BDK92_6236</name>
</gene>
<evidence type="ECO:0000256" key="2">
    <source>
        <dbReference type="ARBA" id="ARBA00005466"/>
    </source>
</evidence>
<keyword evidence="4" id="KW-0274">FAD</keyword>
<dbReference type="GO" id="GO:0071949">
    <property type="term" value="F:FAD binding"/>
    <property type="evidence" value="ECO:0007669"/>
    <property type="project" value="InterPro"/>
</dbReference>
<dbReference type="Gene3D" id="3.40.462.20">
    <property type="match status" value="1"/>
</dbReference>
<organism evidence="8 9">
    <name type="scientific">Micromonospora pisi</name>
    <dbReference type="NCBI Taxonomy" id="589240"/>
    <lineage>
        <taxon>Bacteria</taxon>
        <taxon>Bacillati</taxon>
        <taxon>Actinomycetota</taxon>
        <taxon>Actinomycetes</taxon>
        <taxon>Micromonosporales</taxon>
        <taxon>Micromonosporaceae</taxon>
        <taxon>Micromonospora</taxon>
    </lineage>
</organism>
<keyword evidence="9" id="KW-1185">Reference proteome</keyword>
<feature type="region of interest" description="Disordered" evidence="6">
    <location>
        <begin position="454"/>
        <end position="496"/>
    </location>
</feature>